<gene>
    <name evidence="3" type="ORF">B0I18_10424</name>
</gene>
<feature type="chain" id="PRO_5015118428" description="MORN repeat protein" evidence="2">
    <location>
        <begin position="24"/>
        <end position="220"/>
    </location>
</feature>
<proteinExistence type="predicted"/>
<evidence type="ECO:0000313" key="3">
    <source>
        <dbReference type="EMBL" id="PSK91930.1"/>
    </source>
</evidence>
<dbReference type="Proteomes" id="UP000240572">
    <property type="component" value="Unassembled WGS sequence"/>
</dbReference>
<feature type="region of interest" description="Disordered" evidence="1">
    <location>
        <begin position="199"/>
        <end position="220"/>
    </location>
</feature>
<dbReference type="EMBL" id="PYGD01000004">
    <property type="protein sequence ID" value="PSK91930.1"/>
    <property type="molecule type" value="Genomic_DNA"/>
</dbReference>
<protein>
    <recommendedName>
        <fullName evidence="5">MORN repeat protein</fullName>
    </recommendedName>
</protein>
<dbReference type="PROSITE" id="PS51257">
    <property type="entry name" value="PROKAR_LIPOPROTEIN"/>
    <property type="match status" value="1"/>
</dbReference>
<keyword evidence="2" id="KW-0732">Signal</keyword>
<organism evidence="3 4">
    <name type="scientific">Taibaiella chishuiensis</name>
    <dbReference type="NCBI Taxonomy" id="1434707"/>
    <lineage>
        <taxon>Bacteria</taxon>
        <taxon>Pseudomonadati</taxon>
        <taxon>Bacteroidota</taxon>
        <taxon>Chitinophagia</taxon>
        <taxon>Chitinophagales</taxon>
        <taxon>Chitinophagaceae</taxon>
        <taxon>Taibaiella</taxon>
    </lineage>
</organism>
<evidence type="ECO:0000256" key="1">
    <source>
        <dbReference type="SAM" id="MobiDB-lite"/>
    </source>
</evidence>
<keyword evidence="4" id="KW-1185">Reference proteome</keyword>
<reference evidence="3 4" key="1">
    <citation type="submission" date="2018-03" db="EMBL/GenBank/DDBJ databases">
        <title>Genomic Encyclopedia of Type Strains, Phase III (KMG-III): the genomes of soil and plant-associated and newly described type strains.</title>
        <authorList>
            <person name="Whitman W."/>
        </authorList>
    </citation>
    <scope>NUCLEOTIDE SEQUENCE [LARGE SCALE GENOMIC DNA]</scope>
    <source>
        <strain evidence="3 4">CGMCC 1.12700</strain>
    </source>
</reference>
<feature type="signal peptide" evidence="2">
    <location>
        <begin position="1"/>
        <end position="23"/>
    </location>
</feature>
<dbReference type="SUPFAM" id="SSF82185">
    <property type="entry name" value="Histone H3 K4-specific methyltransferase SET7/9 N-terminal domain"/>
    <property type="match status" value="1"/>
</dbReference>
<dbReference type="Gene3D" id="3.90.930.1">
    <property type="match status" value="1"/>
</dbReference>
<name>A0A2P8D3Y9_9BACT</name>
<sequence>MGWNSIKYLLLLATLSGCLVALGQTKKTKPVKKEPEDSLNRTDERKQKQGTWFYRHEALRGEPAYSEFGNYKDDRKTGRWIKLDGENRLVSIENFSRGVLNGESQYYEEGKLTCIGTYRGLNPDNKVDSIWVTDPLSDQEVMVVVPSERGTMKHGLWRYYDARTGQLTREEEYQVDDLIFKKDFQYVTHTDSLRLKQRIDNMPHNRKTKSPERKVKSNIY</sequence>
<evidence type="ECO:0000256" key="2">
    <source>
        <dbReference type="SAM" id="SignalP"/>
    </source>
</evidence>
<evidence type="ECO:0000313" key="4">
    <source>
        <dbReference type="Proteomes" id="UP000240572"/>
    </source>
</evidence>
<evidence type="ECO:0008006" key="5">
    <source>
        <dbReference type="Google" id="ProtNLM"/>
    </source>
</evidence>
<accession>A0A2P8D3Y9</accession>
<comment type="caution">
    <text evidence="3">The sequence shown here is derived from an EMBL/GenBank/DDBJ whole genome shotgun (WGS) entry which is preliminary data.</text>
</comment>
<dbReference type="AlphaFoldDB" id="A0A2P8D3Y9"/>